<sequence>MTLFPQVGRKQPALRVGWWVVVALLILGIALHLFPFYFMLITSFKSGQEVMQFPPTWWPQDPNFAGWNLVWSLVQGGNTVAEQFLSGPFWLYFANSLHITFWTLILGIPITSLAAYSNSKLQGGRIARWSFLFFIGTLMMPAALTLVPNYLLTRNFPWALPEAPLIPGTDYEFFHVQFWDTHWAVILPAVFQAFNFLLFKGFFDTIPDSVIQAARVDGGSEFNIFRRIVLPMSVPVYAVAIWGAFSGAWDQFLWPLIVLQSPDKMPASVEIYQLLQQFTQAGTTSAQQAGVESQQMQQLLDAGLSWNGLMVLGILQSLPVFIVFIICREYLLKGIRIRGLK</sequence>
<keyword evidence="3" id="KW-1003">Cell membrane</keyword>
<evidence type="ECO:0000313" key="10">
    <source>
        <dbReference type="Proteomes" id="UP000569914"/>
    </source>
</evidence>
<evidence type="ECO:0000256" key="5">
    <source>
        <dbReference type="ARBA" id="ARBA00022989"/>
    </source>
</evidence>
<dbReference type="GO" id="GO:0055085">
    <property type="term" value="P:transmembrane transport"/>
    <property type="evidence" value="ECO:0007669"/>
    <property type="project" value="InterPro"/>
</dbReference>
<dbReference type="Proteomes" id="UP000569914">
    <property type="component" value="Unassembled WGS sequence"/>
</dbReference>
<dbReference type="CDD" id="cd06261">
    <property type="entry name" value="TM_PBP2"/>
    <property type="match status" value="1"/>
</dbReference>
<feature type="transmembrane region" description="Helical" evidence="7">
    <location>
        <begin position="183"/>
        <end position="203"/>
    </location>
</feature>
<proteinExistence type="inferred from homology"/>
<comment type="caution">
    <text evidence="9">The sequence shown here is derived from an EMBL/GenBank/DDBJ whole genome shotgun (WGS) entry which is preliminary data.</text>
</comment>
<keyword evidence="4 7" id="KW-0812">Transmembrane</keyword>
<evidence type="ECO:0000256" key="1">
    <source>
        <dbReference type="ARBA" id="ARBA00004651"/>
    </source>
</evidence>
<name>A0A7Y9ICR6_9ACTN</name>
<accession>A0A7Y9ICR6</accession>
<feature type="domain" description="ABC transmembrane type-1" evidence="8">
    <location>
        <begin position="93"/>
        <end position="327"/>
    </location>
</feature>
<feature type="transmembrane region" description="Helical" evidence="7">
    <location>
        <begin position="224"/>
        <end position="245"/>
    </location>
</feature>
<keyword evidence="2 7" id="KW-0813">Transport</keyword>
<evidence type="ECO:0000313" key="9">
    <source>
        <dbReference type="EMBL" id="NYE74531.1"/>
    </source>
</evidence>
<organism evidence="9 10">
    <name type="scientific">Microlunatus parietis</name>
    <dbReference type="NCBI Taxonomy" id="682979"/>
    <lineage>
        <taxon>Bacteria</taxon>
        <taxon>Bacillati</taxon>
        <taxon>Actinomycetota</taxon>
        <taxon>Actinomycetes</taxon>
        <taxon>Propionibacteriales</taxon>
        <taxon>Propionibacteriaceae</taxon>
        <taxon>Microlunatus</taxon>
    </lineage>
</organism>
<evidence type="ECO:0000256" key="3">
    <source>
        <dbReference type="ARBA" id="ARBA00022475"/>
    </source>
</evidence>
<protein>
    <submittedName>
        <fullName evidence="9">ABC-type glycerol-3-phosphate transport system permease component</fullName>
    </submittedName>
</protein>
<dbReference type="PROSITE" id="PS50928">
    <property type="entry name" value="ABC_TM1"/>
    <property type="match status" value="1"/>
</dbReference>
<keyword evidence="5 7" id="KW-1133">Transmembrane helix</keyword>
<evidence type="ECO:0000256" key="7">
    <source>
        <dbReference type="RuleBase" id="RU363032"/>
    </source>
</evidence>
<dbReference type="InterPro" id="IPR035906">
    <property type="entry name" value="MetI-like_sf"/>
</dbReference>
<dbReference type="SUPFAM" id="SSF161098">
    <property type="entry name" value="MetI-like"/>
    <property type="match status" value="1"/>
</dbReference>
<keyword evidence="10" id="KW-1185">Reference proteome</keyword>
<dbReference type="EMBL" id="JACCBU010000001">
    <property type="protein sequence ID" value="NYE74531.1"/>
    <property type="molecule type" value="Genomic_DNA"/>
</dbReference>
<comment type="similarity">
    <text evidence="7">Belongs to the binding-protein-dependent transport system permease family.</text>
</comment>
<dbReference type="InterPro" id="IPR000515">
    <property type="entry name" value="MetI-like"/>
</dbReference>
<reference evidence="9 10" key="1">
    <citation type="submission" date="2020-07" db="EMBL/GenBank/DDBJ databases">
        <title>Sequencing the genomes of 1000 actinobacteria strains.</title>
        <authorList>
            <person name="Klenk H.-P."/>
        </authorList>
    </citation>
    <scope>NUCLEOTIDE SEQUENCE [LARGE SCALE GENOMIC DNA]</scope>
    <source>
        <strain evidence="9 10">DSM 22083</strain>
    </source>
</reference>
<keyword evidence="6 7" id="KW-0472">Membrane</keyword>
<feature type="transmembrane region" description="Helical" evidence="7">
    <location>
        <begin position="309"/>
        <end position="331"/>
    </location>
</feature>
<dbReference type="Pfam" id="PF00528">
    <property type="entry name" value="BPD_transp_1"/>
    <property type="match status" value="1"/>
</dbReference>
<dbReference type="AlphaFoldDB" id="A0A7Y9ICR6"/>
<dbReference type="GO" id="GO:0005886">
    <property type="term" value="C:plasma membrane"/>
    <property type="evidence" value="ECO:0007669"/>
    <property type="project" value="UniProtKB-SubCell"/>
</dbReference>
<feature type="transmembrane region" description="Helical" evidence="7">
    <location>
        <begin position="129"/>
        <end position="151"/>
    </location>
</feature>
<dbReference type="Gene3D" id="1.10.3720.10">
    <property type="entry name" value="MetI-like"/>
    <property type="match status" value="1"/>
</dbReference>
<dbReference type="RefSeq" id="WP_179756903.1">
    <property type="nucleotide sequence ID" value="NZ_JACCBU010000001.1"/>
</dbReference>
<comment type="subcellular location">
    <subcellularLocation>
        <location evidence="1 7">Cell membrane</location>
        <topology evidence="1 7">Multi-pass membrane protein</topology>
    </subcellularLocation>
</comment>
<gene>
    <name evidence="9" type="ORF">BKA15_005860</name>
</gene>
<evidence type="ECO:0000256" key="2">
    <source>
        <dbReference type="ARBA" id="ARBA00022448"/>
    </source>
</evidence>
<dbReference type="PANTHER" id="PTHR43744">
    <property type="entry name" value="ABC TRANSPORTER PERMEASE PROTEIN MG189-RELATED-RELATED"/>
    <property type="match status" value="1"/>
</dbReference>
<feature type="transmembrane region" description="Helical" evidence="7">
    <location>
        <begin position="16"/>
        <end position="38"/>
    </location>
</feature>
<dbReference type="PANTHER" id="PTHR43744:SF12">
    <property type="entry name" value="ABC TRANSPORTER PERMEASE PROTEIN MG189-RELATED"/>
    <property type="match status" value="1"/>
</dbReference>
<evidence type="ECO:0000256" key="6">
    <source>
        <dbReference type="ARBA" id="ARBA00023136"/>
    </source>
</evidence>
<feature type="transmembrane region" description="Helical" evidence="7">
    <location>
        <begin position="99"/>
        <end position="117"/>
    </location>
</feature>
<evidence type="ECO:0000259" key="8">
    <source>
        <dbReference type="PROSITE" id="PS50928"/>
    </source>
</evidence>
<evidence type="ECO:0000256" key="4">
    <source>
        <dbReference type="ARBA" id="ARBA00022692"/>
    </source>
</evidence>